<keyword evidence="9 10" id="KW-0326">Glycosidase</keyword>
<dbReference type="Pfam" id="PF07748">
    <property type="entry name" value="Glyco_hydro_38C"/>
    <property type="match status" value="1"/>
</dbReference>
<evidence type="ECO:0000313" key="12">
    <source>
        <dbReference type="EMBL" id="KAK9731130.1"/>
    </source>
</evidence>
<dbReference type="FunFam" id="1.20.1270.50:FF:000003">
    <property type="entry name" value="Alpha-mannosidase"/>
    <property type="match status" value="1"/>
</dbReference>
<evidence type="ECO:0000256" key="7">
    <source>
        <dbReference type="ARBA" id="ARBA00023157"/>
    </source>
</evidence>
<keyword evidence="6 10" id="KW-0862">Zinc</keyword>
<feature type="domain" description="Glycoside hydrolase family 38 central" evidence="11">
    <location>
        <begin position="361"/>
        <end position="438"/>
    </location>
</feature>
<dbReference type="SUPFAM" id="SSF88688">
    <property type="entry name" value="Families 57/38 glycoside transferase middle domain"/>
    <property type="match status" value="1"/>
</dbReference>
<dbReference type="AlphaFoldDB" id="A0AAW1LAJ5"/>
<dbReference type="Pfam" id="PF17677">
    <property type="entry name" value="Glyco_hydro38C2"/>
    <property type="match status" value="1"/>
</dbReference>
<dbReference type="PANTHER" id="PTHR11607:SF3">
    <property type="entry name" value="LYSOSOMAL ALPHA-MANNOSIDASE"/>
    <property type="match status" value="1"/>
</dbReference>
<dbReference type="FunFam" id="1.20.1270.50:FF:000002">
    <property type="entry name" value="Alpha-mannosidase"/>
    <property type="match status" value="1"/>
</dbReference>
<comment type="cofactor">
    <cofactor evidence="10">
        <name>Zn(2+)</name>
        <dbReference type="ChEBI" id="CHEBI:29105"/>
    </cofactor>
    <text evidence="10">Binds 1 zinc ion per subunit.</text>
</comment>
<dbReference type="Pfam" id="PF09261">
    <property type="entry name" value="Alpha-mann_mid"/>
    <property type="match status" value="1"/>
</dbReference>
<evidence type="ECO:0000259" key="11">
    <source>
        <dbReference type="SMART" id="SM00872"/>
    </source>
</evidence>
<dbReference type="InterPro" id="IPR011330">
    <property type="entry name" value="Glyco_hydro/deAcase_b/a-brl"/>
</dbReference>
<dbReference type="Gene3D" id="3.20.110.10">
    <property type="entry name" value="Glycoside hydrolase 38, N terminal domain"/>
    <property type="match status" value="1"/>
</dbReference>
<evidence type="ECO:0000256" key="1">
    <source>
        <dbReference type="ARBA" id="ARBA00000365"/>
    </source>
</evidence>
<evidence type="ECO:0000256" key="10">
    <source>
        <dbReference type="RuleBase" id="RU361199"/>
    </source>
</evidence>
<dbReference type="FunFam" id="2.60.40.1180:FF:000018">
    <property type="entry name" value="Alpha-mannosidase"/>
    <property type="match status" value="1"/>
</dbReference>
<evidence type="ECO:0000256" key="4">
    <source>
        <dbReference type="ARBA" id="ARBA00022723"/>
    </source>
</evidence>
<dbReference type="Gene3D" id="2.60.40.1180">
    <property type="entry name" value="Golgi alpha-mannosidase II"/>
    <property type="match status" value="1"/>
</dbReference>
<feature type="chain" id="PRO_5043093881" description="Alpha-mannosidase" evidence="10">
    <location>
        <begin position="17"/>
        <end position="1021"/>
    </location>
</feature>
<sequence length="1021" mass="116534">MMRIAWLFTLFILNSAKPIKDSESCGYESCNKVDPSKINVHLVPHSHDDVGWLKTVDQYYYGAKNYIQPAGVQHIIGSVVQALQKDSTRRFIQVETAFFWQWWQDQPEKTKEMTRQLVNRGRLEIVNAAWSMNDEAAAHYHSIIDQFTWGLKRINDTLGKCGRPKIGWQIDPFGHSKEMASIFSQIGYEGVFFARLDYRDSKKRHLNKDLELIWQGSSDLGNFSNIFTGVLYDFYTAPAYFCWDILCGDRPIIDNEKSFDYNVNTVVHEFADYVTKGIEYYKTNNLLITMGGDFTYQAAEMYFTNMDKLIAGFKKYRPDINVLYSTPSCYLKAVNEEGRIKNIKFQLKTDDFFPYASGIHSYWTGYFTSRPNSKRFERQGNNLLQVMKQTTSFAKYGHNLNFENNLIPLKEVMGIMQHHDAITGTEKQHVAQDYVRLLTAAVNTAEEDVDSIILNILKKTDNADDAKIKFSSCLMANVSHCEKSNLDRFTVVVYNPLSRYVNHYVRLPVNGNSYTIVGPDGNVNYEILPTIADFSYVDSITPSKKELVFVAENLPPLGLKYFYIQMSKSTRKKHKIVKQTRFGNNVSQMSKSTRKKHKIVKQTRFGNNNSGFTIDKVTGLLSSVTLNGVTIELSQNFMFYNGANGETFRASGAYIFRPANTTPTAASFAKTITYTTYATDIVDEVHQIFNNWIRQIIRVYKNENYIEFDWLVGPIALINDLGVEVVTRFVTKRLSNGVFYTDSNGKQMVKRIRNFREMYTYTNEEPISGNYYPITSCILLKDGGSDNCSQGDNLEIAVLNDRAQGGSSLEDGQMELMIHRRLLNDDNFGVGEPLNEIEFNEGVVVRGQHYLTFGRKNTCSKSSVKSAAANQRDIAQRKLLSPWVFVGDATSNQHSLQNLQAKLNFQFSGLATALPNNNTNDKATILLRLEHIFSKDEDNVLSQPATLNIGNLFPLFNIINIEEMSLAAHMPKIEIEKMTWNSFIPATPSREVRSTDLNIDLEPMEIRTFIVEVVPKTRNFV</sequence>
<dbReference type="InterPro" id="IPR028995">
    <property type="entry name" value="Glyco_hydro_57/38_cen_sf"/>
</dbReference>
<dbReference type="Gene3D" id="2.60.40.1360">
    <property type="match status" value="1"/>
</dbReference>
<keyword evidence="13" id="KW-1185">Reference proteome</keyword>
<dbReference type="GO" id="GO:0030246">
    <property type="term" value="F:carbohydrate binding"/>
    <property type="evidence" value="ECO:0007669"/>
    <property type="project" value="InterPro"/>
</dbReference>
<dbReference type="EC" id="3.2.1.-" evidence="10"/>
<dbReference type="GO" id="GO:0004559">
    <property type="term" value="F:alpha-mannosidase activity"/>
    <property type="evidence" value="ECO:0007669"/>
    <property type="project" value="UniProtKB-EC"/>
</dbReference>
<dbReference type="GO" id="GO:0006013">
    <property type="term" value="P:mannose metabolic process"/>
    <property type="evidence" value="ECO:0007669"/>
    <property type="project" value="InterPro"/>
</dbReference>
<feature type="signal peptide" evidence="10">
    <location>
        <begin position="1"/>
        <end position="16"/>
    </location>
</feature>
<dbReference type="InterPro" id="IPR000602">
    <property type="entry name" value="Glyco_hydro_38_N"/>
</dbReference>
<accession>A0AAW1LAJ5</accession>
<organism evidence="12 13">
    <name type="scientific">Popillia japonica</name>
    <name type="common">Japanese beetle</name>
    <dbReference type="NCBI Taxonomy" id="7064"/>
    <lineage>
        <taxon>Eukaryota</taxon>
        <taxon>Metazoa</taxon>
        <taxon>Ecdysozoa</taxon>
        <taxon>Arthropoda</taxon>
        <taxon>Hexapoda</taxon>
        <taxon>Insecta</taxon>
        <taxon>Pterygota</taxon>
        <taxon>Neoptera</taxon>
        <taxon>Endopterygota</taxon>
        <taxon>Coleoptera</taxon>
        <taxon>Polyphaga</taxon>
        <taxon>Scarabaeiformia</taxon>
        <taxon>Scarabaeidae</taxon>
        <taxon>Rutelinae</taxon>
        <taxon>Popillia</taxon>
    </lineage>
</organism>
<dbReference type="Gene3D" id="2.70.98.30">
    <property type="entry name" value="Golgi alpha-mannosidase II, domain 4"/>
    <property type="match status" value="1"/>
</dbReference>
<dbReference type="InterPro" id="IPR011682">
    <property type="entry name" value="Glyco_hydro_38_C"/>
</dbReference>
<reference evidence="12 13" key="1">
    <citation type="journal article" date="2024" name="BMC Genomics">
        <title>De novo assembly and annotation of Popillia japonica's genome with initial clues to its potential as an invasive pest.</title>
        <authorList>
            <person name="Cucini C."/>
            <person name="Boschi S."/>
            <person name="Funari R."/>
            <person name="Cardaioli E."/>
            <person name="Iannotti N."/>
            <person name="Marturano G."/>
            <person name="Paoli F."/>
            <person name="Bruttini M."/>
            <person name="Carapelli A."/>
            <person name="Frati F."/>
            <person name="Nardi F."/>
        </authorList>
    </citation>
    <scope>NUCLEOTIDE SEQUENCE [LARGE SCALE GENOMIC DNA]</scope>
    <source>
        <strain evidence="12">DMR45628</strain>
    </source>
</reference>
<protein>
    <recommendedName>
        <fullName evidence="3 10">Alpha-mannosidase</fullName>
        <ecNumber evidence="10">3.2.1.-</ecNumber>
    </recommendedName>
</protein>
<dbReference type="InterPro" id="IPR013780">
    <property type="entry name" value="Glyco_hydro_b"/>
</dbReference>
<name>A0AAW1LAJ5_POPJA</name>
<comment type="caution">
    <text evidence="12">The sequence shown here is derived from an EMBL/GenBank/DDBJ whole genome shotgun (WGS) entry which is preliminary data.</text>
</comment>
<dbReference type="GO" id="GO:0046872">
    <property type="term" value="F:metal ion binding"/>
    <property type="evidence" value="ECO:0007669"/>
    <property type="project" value="UniProtKB-KW"/>
</dbReference>
<dbReference type="SUPFAM" id="SSF88713">
    <property type="entry name" value="Glycoside hydrolase/deacetylase"/>
    <property type="match status" value="1"/>
</dbReference>
<dbReference type="Gene3D" id="1.20.1270.50">
    <property type="entry name" value="Glycoside hydrolase family 38, central domain"/>
    <property type="match status" value="2"/>
</dbReference>
<dbReference type="CDD" id="cd10810">
    <property type="entry name" value="GH38N_AMII_LAM_like"/>
    <property type="match status" value="1"/>
</dbReference>
<keyword evidence="7" id="KW-1015">Disulfide bond</keyword>
<dbReference type="GO" id="GO:0005764">
    <property type="term" value="C:lysosome"/>
    <property type="evidence" value="ECO:0007669"/>
    <property type="project" value="TreeGrafter"/>
</dbReference>
<keyword evidence="8" id="KW-0325">Glycoprotein</keyword>
<dbReference type="EMBL" id="JASPKY010000137">
    <property type="protein sequence ID" value="KAK9731130.1"/>
    <property type="molecule type" value="Genomic_DNA"/>
</dbReference>
<dbReference type="FunFam" id="3.20.110.10:FF:000001">
    <property type="entry name" value="Alpha-mannosidase"/>
    <property type="match status" value="1"/>
</dbReference>
<dbReference type="InterPro" id="IPR037094">
    <property type="entry name" value="Glyco_hydro_38_cen_sf"/>
</dbReference>
<evidence type="ECO:0000256" key="3">
    <source>
        <dbReference type="ARBA" id="ARBA00012752"/>
    </source>
</evidence>
<dbReference type="FunFam" id="2.70.98.30:FF:000003">
    <property type="entry name" value="Alpha-mannosidase"/>
    <property type="match status" value="1"/>
</dbReference>
<evidence type="ECO:0000313" key="13">
    <source>
        <dbReference type="Proteomes" id="UP001458880"/>
    </source>
</evidence>
<proteinExistence type="inferred from homology"/>
<evidence type="ECO:0000256" key="9">
    <source>
        <dbReference type="ARBA" id="ARBA00023295"/>
    </source>
</evidence>
<dbReference type="InterPro" id="IPR050843">
    <property type="entry name" value="Glycosyl_Hydrlase_38"/>
</dbReference>
<dbReference type="InterPro" id="IPR041147">
    <property type="entry name" value="GH38_C"/>
</dbReference>
<evidence type="ECO:0000256" key="6">
    <source>
        <dbReference type="ARBA" id="ARBA00022833"/>
    </source>
</evidence>
<keyword evidence="10" id="KW-0732">Signal</keyword>
<evidence type="ECO:0000256" key="2">
    <source>
        <dbReference type="ARBA" id="ARBA00009792"/>
    </source>
</evidence>
<evidence type="ECO:0000256" key="8">
    <source>
        <dbReference type="ARBA" id="ARBA00023180"/>
    </source>
</evidence>
<dbReference type="InterPro" id="IPR011013">
    <property type="entry name" value="Gal_mutarotase_sf_dom"/>
</dbReference>
<dbReference type="SMART" id="SM00872">
    <property type="entry name" value="Alpha-mann_mid"/>
    <property type="match status" value="1"/>
</dbReference>
<gene>
    <name evidence="12" type="ORF">QE152_g13932</name>
</gene>
<keyword evidence="4 10" id="KW-0479">Metal-binding</keyword>
<evidence type="ECO:0000256" key="5">
    <source>
        <dbReference type="ARBA" id="ARBA00022801"/>
    </source>
</evidence>
<dbReference type="InterPro" id="IPR015341">
    <property type="entry name" value="Glyco_hydro_38_cen"/>
</dbReference>
<dbReference type="SUPFAM" id="SSF74650">
    <property type="entry name" value="Galactose mutarotase-like"/>
    <property type="match status" value="1"/>
</dbReference>
<comment type="similarity">
    <text evidence="2 10">Belongs to the glycosyl hydrolase 38 family.</text>
</comment>
<keyword evidence="5 10" id="KW-0378">Hydrolase</keyword>
<comment type="catalytic activity">
    <reaction evidence="1">
        <text>Hydrolysis of terminal, non-reducing alpha-D-mannose residues in alpha-D-mannosides.</text>
        <dbReference type="EC" id="3.2.1.24"/>
    </reaction>
</comment>
<dbReference type="PANTHER" id="PTHR11607">
    <property type="entry name" value="ALPHA-MANNOSIDASE"/>
    <property type="match status" value="1"/>
</dbReference>
<dbReference type="Proteomes" id="UP001458880">
    <property type="component" value="Unassembled WGS sequence"/>
</dbReference>
<dbReference type="Pfam" id="PF01074">
    <property type="entry name" value="Glyco_hydro_38N"/>
    <property type="match status" value="1"/>
</dbReference>
<dbReference type="InterPro" id="IPR027291">
    <property type="entry name" value="Glyco_hydro_38_N_sf"/>
</dbReference>